<reference evidence="1" key="1">
    <citation type="submission" date="2014-05" db="EMBL/GenBank/DDBJ databases">
        <title>The transcriptome of the halophilic microalga Tetraselmis sp. GSL018 isolated from the Great Salt Lake, Utah.</title>
        <authorList>
            <person name="Jinkerson R.E."/>
            <person name="D'Adamo S."/>
            <person name="Posewitz M.C."/>
        </authorList>
    </citation>
    <scope>NUCLEOTIDE SEQUENCE</scope>
    <source>
        <strain evidence="1">GSL018</strain>
    </source>
</reference>
<organism evidence="1">
    <name type="scientific">Tetraselmis sp. GSL018</name>
    <dbReference type="NCBI Taxonomy" id="582737"/>
    <lineage>
        <taxon>Eukaryota</taxon>
        <taxon>Viridiplantae</taxon>
        <taxon>Chlorophyta</taxon>
        <taxon>core chlorophytes</taxon>
        <taxon>Chlorodendrophyceae</taxon>
        <taxon>Chlorodendrales</taxon>
        <taxon>Chlorodendraceae</taxon>
        <taxon>Tetraselmis</taxon>
    </lineage>
</organism>
<name>A0A061RMW9_9CHLO</name>
<feature type="non-terminal residue" evidence="1">
    <location>
        <position position="1"/>
    </location>
</feature>
<protein>
    <submittedName>
        <fullName evidence="1">Uncharacterized protein</fullName>
    </submittedName>
</protein>
<gene>
    <name evidence="1" type="ORF">TSPGSL018_29142</name>
</gene>
<feature type="non-terminal residue" evidence="1">
    <location>
        <position position="95"/>
    </location>
</feature>
<proteinExistence type="predicted"/>
<evidence type="ECO:0000313" key="1">
    <source>
        <dbReference type="EMBL" id="JAC73328.1"/>
    </source>
</evidence>
<accession>A0A061RMW9</accession>
<sequence length="95" mass="10771">PAKGHETRTRAWFVCRPRARYHSAFCHLTYSHCHTCFVTANLLFTGLCSFGEARISTLVPCIPWFPVPSVFTSPCVSFPSFIHLKPVEVFVKLNV</sequence>
<dbReference type="AlphaFoldDB" id="A0A061RMW9"/>
<dbReference type="EMBL" id="GBEZ01012568">
    <property type="protein sequence ID" value="JAC73328.1"/>
    <property type="molecule type" value="Transcribed_RNA"/>
</dbReference>